<name>A0AA42CNC8_9HYPH</name>
<proteinExistence type="predicted"/>
<evidence type="ECO:0000313" key="2">
    <source>
        <dbReference type="EMBL" id="MCW6512631.1"/>
    </source>
</evidence>
<dbReference type="AlphaFoldDB" id="A0AA42CNC8"/>
<keyword evidence="3" id="KW-1185">Reference proteome</keyword>
<reference evidence="2" key="1">
    <citation type="submission" date="2022-05" db="EMBL/GenBank/DDBJ databases">
        <authorList>
            <person name="Pankratov T."/>
        </authorList>
    </citation>
    <scope>NUCLEOTIDE SEQUENCE</scope>
    <source>
        <strain evidence="2">BP6-180914</strain>
    </source>
</reference>
<evidence type="ECO:0000313" key="3">
    <source>
        <dbReference type="Proteomes" id="UP001165667"/>
    </source>
</evidence>
<comment type="caution">
    <text evidence="2">The sequence shown here is derived from an EMBL/GenBank/DDBJ whole genome shotgun (WGS) entry which is preliminary data.</text>
</comment>
<evidence type="ECO:0000256" key="1">
    <source>
        <dbReference type="SAM" id="SignalP"/>
    </source>
</evidence>
<feature type="signal peptide" evidence="1">
    <location>
        <begin position="1"/>
        <end position="18"/>
    </location>
</feature>
<dbReference type="RefSeq" id="WP_282589006.1">
    <property type="nucleotide sequence ID" value="NZ_JAMOIM010000057.1"/>
</dbReference>
<keyword evidence="1" id="KW-0732">Signal</keyword>
<evidence type="ECO:0008006" key="4">
    <source>
        <dbReference type="Google" id="ProtNLM"/>
    </source>
</evidence>
<sequence>MIRTVLALSLLCATPAMAQNAPETAPTAATYQAALKAYMAYIDSLQGTTHTDGWNLDDMKVPPDQRQILLDIGQQVHPSNPQ</sequence>
<gene>
    <name evidence="2" type="ORF">M8523_32500</name>
</gene>
<dbReference type="Proteomes" id="UP001165667">
    <property type="component" value="Unassembled WGS sequence"/>
</dbReference>
<accession>A0AA42CNC8</accession>
<dbReference type="EMBL" id="JAMOIM010000057">
    <property type="protein sequence ID" value="MCW6512631.1"/>
    <property type="molecule type" value="Genomic_DNA"/>
</dbReference>
<protein>
    <recommendedName>
        <fullName evidence="4">DUF885 domain-containing protein</fullName>
    </recommendedName>
</protein>
<organism evidence="2 3">
    <name type="scientific">Lichenifustis flavocetrariae</name>
    <dbReference type="NCBI Taxonomy" id="2949735"/>
    <lineage>
        <taxon>Bacteria</taxon>
        <taxon>Pseudomonadati</taxon>
        <taxon>Pseudomonadota</taxon>
        <taxon>Alphaproteobacteria</taxon>
        <taxon>Hyphomicrobiales</taxon>
        <taxon>Lichenihabitantaceae</taxon>
        <taxon>Lichenifustis</taxon>
    </lineage>
</organism>
<feature type="chain" id="PRO_5041322344" description="DUF885 domain-containing protein" evidence="1">
    <location>
        <begin position="19"/>
        <end position="82"/>
    </location>
</feature>